<evidence type="ECO:0000259" key="14">
    <source>
        <dbReference type="PROSITE" id="PS50885"/>
    </source>
</evidence>
<dbReference type="PANTHER" id="PTHR45528">
    <property type="entry name" value="SENSOR HISTIDINE KINASE CPXA"/>
    <property type="match status" value="1"/>
</dbReference>
<dbReference type="Gene3D" id="3.30.565.10">
    <property type="entry name" value="Histidine kinase-like ATPase, C-terminal domain"/>
    <property type="match status" value="1"/>
</dbReference>
<evidence type="ECO:0000256" key="5">
    <source>
        <dbReference type="ARBA" id="ARBA00022679"/>
    </source>
</evidence>
<gene>
    <name evidence="15" type="ORF">H9661_11575</name>
</gene>
<dbReference type="InterPro" id="IPR005467">
    <property type="entry name" value="His_kinase_dom"/>
</dbReference>
<dbReference type="InterPro" id="IPR003594">
    <property type="entry name" value="HATPase_dom"/>
</dbReference>
<proteinExistence type="predicted"/>
<evidence type="ECO:0000256" key="6">
    <source>
        <dbReference type="ARBA" id="ARBA00022692"/>
    </source>
</evidence>
<keyword evidence="16" id="KW-1185">Reference proteome</keyword>
<evidence type="ECO:0000313" key="15">
    <source>
        <dbReference type="EMBL" id="MBD7911997.1"/>
    </source>
</evidence>
<dbReference type="InterPro" id="IPR036097">
    <property type="entry name" value="HisK_dim/P_sf"/>
</dbReference>
<dbReference type="Pfam" id="PF02518">
    <property type="entry name" value="HATPase_c"/>
    <property type="match status" value="1"/>
</dbReference>
<dbReference type="CDD" id="cd00075">
    <property type="entry name" value="HATPase"/>
    <property type="match status" value="1"/>
</dbReference>
<comment type="caution">
    <text evidence="15">The sequence shown here is derived from an EMBL/GenBank/DDBJ whole genome shotgun (WGS) entry which is preliminary data.</text>
</comment>
<dbReference type="PROSITE" id="PS50885">
    <property type="entry name" value="HAMP"/>
    <property type="match status" value="1"/>
</dbReference>
<reference evidence="15 16" key="1">
    <citation type="submission" date="2020-08" db="EMBL/GenBank/DDBJ databases">
        <title>A Genomic Blueprint of the Chicken Gut Microbiome.</title>
        <authorList>
            <person name="Gilroy R."/>
            <person name="Ravi A."/>
            <person name="Getino M."/>
            <person name="Pursley I."/>
            <person name="Horton D.L."/>
            <person name="Alikhan N.-F."/>
            <person name="Baker D."/>
            <person name="Gharbi K."/>
            <person name="Hall N."/>
            <person name="Watson M."/>
            <person name="Adriaenssens E.M."/>
            <person name="Foster-Nyarko E."/>
            <person name="Jarju S."/>
            <person name="Secka A."/>
            <person name="Antonio M."/>
            <person name="Oren A."/>
            <person name="Chaudhuri R."/>
            <person name="La Ragione R.M."/>
            <person name="Hildebrand F."/>
            <person name="Pallen M.J."/>
        </authorList>
    </citation>
    <scope>NUCLEOTIDE SEQUENCE [LARGE SCALE GENOMIC DNA]</scope>
    <source>
        <strain evidence="15 16">Sa3CVN1</strain>
    </source>
</reference>
<evidence type="ECO:0000256" key="11">
    <source>
        <dbReference type="SAM" id="Coils"/>
    </source>
</evidence>
<evidence type="ECO:0000256" key="10">
    <source>
        <dbReference type="ARBA" id="ARBA00023136"/>
    </source>
</evidence>
<feature type="coiled-coil region" evidence="11">
    <location>
        <begin position="228"/>
        <end position="265"/>
    </location>
</feature>
<dbReference type="EC" id="2.7.13.3" evidence="3"/>
<evidence type="ECO:0000256" key="7">
    <source>
        <dbReference type="ARBA" id="ARBA00022777"/>
    </source>
</evidence>
<dbReference type="InterPro" id="IPR050398">
    <property type="entry name" value="HssS/ArlS-like"/>
</dbReference>
<keyword evidence="4" id="KW-0597">Phosphoprotein</keyword>
<dbReference type="PANTHER" id="PTHR45528:SF10">
    <property type="entry name" value="METHYL-ACCEPTING CHEMOTAXIS PROTEIN"/>
    <property type="match status" value="1"/>
</dbReference>
<keyword evidence="10 12" id="KW-0472">Membrane</keyword>
<keyword evidence="7 15" id="KW-0418">Kinase</keyword>
<dbReference type="SUPFAM" id="SSF55874">
    <property type="entry name" value="ATPase domain of HSP90 chaperone/DNA topoisomerase II/histidine kinase"/>
    <property type="match status" value="1"/>
</dbReference>
<evidence type="ECO:0000256" key="2">
    <source>
        <dbReference type="ARBA" id="ARBA00004141"/>
    </source>
</evidence>
<feature type="transmembrane region" description="Helical" evidence="12">
    <location>
        <begin position="6"/>
        <end position="26"/>
    </location>
</feature>
<dbReference type="Gene3D" id="1.10.287.130">
    <property type="match status" value="1"/>
</dbReference>
<dbReference type="SUPFAM" id="SSF47384">
    <property type="entry name" value="Homodimeric domain of signal transducing histidine kinase"/>
    <property type="match status" value="1"/>
</dbReference>
<evidence type="ECO:0000313" key="16">
    <source>
        <dbReference type="Proteomes" id="UP000627781"/>
    </source>
</evidence>
<protein>
    <recommendedName>
        <fullName evidence="3">histidine kinase</fullName>
        <ecNumber evidence="3">2.7.13.3</ecNumber>
    </recommendedName>
</protein>
<dbReference type="SMART" id="SM00388">
    <property type="entry name" value="HisKA"/>
    <property type="match status" value="1"/>
</dbReference>
<dbReference type="InterPro" id="IPR003660">
    <property type="entry name" value="HAMP_dom"/>
</dbReference>
<sequence>MKIKTKITIGIGTILLTSGIVFNLTFRNILNERMENTIKESVSQIMNSTMESVKYRNSLSSTEPNEDKLKNGADYLVSYISLNNSCNIQIRDNSNKILASNTAVEFGTEIDKNSTKALNGSAVILIKYSNSSVYGILSYPIYIDDIQLGTLTIEKEYNDIYLSNLSTINLITVSELVIFLCIFFTALLITSTVTHPIIALTEGVKKIEEGDYNFSIKSKHNDEVGILSKEFINMKDKIKEQIQTIKEEQLKVETLEKHREEFFNNVTHELKTPLTAITGYSEMLKDDIVIDPDFKKRAVERIYVESDRAHKLVLDLITVSKGQTQISEAISEIHMKPLISEIIEDMSLKANKYSLNINYTIEDGIVLGQQNKLKQLFINIIDNAIKYSFNSNIISVNCYCKENFYFAEISNSSMGIPENVYNKIFDPFIKTNSSPDNYSSGLGLYISKQIVTSHGGNIYIINGEIVTVKIEFTLL</sequence>
<evidence type="ECO:0000256" key="9">
    <source>
        <dbReference type="ARBA" id="ARBA00023012"/>
    </source>
</evidence>
<keyword evidence="9" id="KW-0902">Two-component regulatory system</keyword>
<evidence type="ECO:0000256" key="1">
    <source>
        <dbReference type="ARBA" id="ARBA00000085"/>
    </source>
</evidence>
<feature type="transmembrane region" description="Helical" evidence="12">
    <location>
        <begin position="168"/>
        <end position="189"/>
    </location>
</feature>
<accession>A0ABR8PUZ1</accession>
<keyword evidence="6 12" id="KW-0812">Transmembrane</keyword>
<keyword evidence="5" id="KW-0808">Transferase</keyword>
<keyword evidence="8 12" id="KW-1133">Transmembrane helix</keyword>
<dbReference type="CDD" id="cd00082">
    <property type="entry name" value="HisKA"/>
    <property type="match status" value="1"/>
</dbReference>
<dbReference type="CDD" id="cd06225">
    <property type="entry name" value="HAMP"/>
    <property type="match status" value="1"/>
</dbReference>
<dbReference type="EMBL" id="JACSRA010000017">
    <property type="protein sequence ID" value="MBD7911997.1"/>
    <property type="molecule type" value="Genomic_DNA"/>
</dbReference>
<dbReference type="SUPFAM" id="SSF158472">
    <property type="entry name" value="HAMP domain-like"/>
    <property type="match status" value="1"/>
</dbReference>
<dbReference type="Proteomes" id="UP000627781">
    <property type="component" value="Unassembled WGS sequence"/>
</dbReference>
<dbReference type="SMART" id="SM00387">
    <property type="entry name" value="HATPase_c"/>
    <property type="match status" value="1"/>
</dbReference>
<dbReference type="Gene3D" id="6.10.340.10">
    <property type="match status" value="1"/>
</dbReference>
<feature type="domain" description="Histidine kinase" evidence="13">
    <location>
        <begin position="265"/>
        <end position="475"/>
    </location>
</feature>
<dbReference type="InterPro" id="IPR036890">
    <property type="entry name" value="HATPase_C_sf"/>
</dbReference>
<name>A0ABR8PUZ1_9CLOT</name>
<organism evidence="15 16">
    <name type="scientific">Clostridium cibarium</name>
    <dbReference type="NCBI Taxonomy" id="2762247"/>
    <lineage>
        <taxon>Bacteria</taxon>
        <taxon>Bacillati</taxon>
        <taxon>Bacillota</taxon>
        <taxon>Clostridia</taxon>
        <taxon>Eubacteriales</taxon>
        <taxon>Clostridiaceae</taxon>
        <taxon>Clostridium</taxon>
    </lineage>
</organism>
<dbReference type="Pfam" id="PF00672">
    <property type="entry name" value="HAMP"/>
    <property type="match status" value="1"/>
</dbReference>
<comment type="subcellular location">
    <subcellularLocation>
        <location evidence="2">Membrane</location>
        <topology evidence="2">Multi-pass membrane protein</topology>
    </subcellularLocation>
</comment>
<comment type="catalytic activity">
    <reaction evidence="1">
        <text>ATP + protein L-histidine = ADP + protein N-phospho-L-histidine.</text>
        <dbReference type="EC" id="2.7.13.3"/>
    </reaction>
</comment>
<feature type="domain" description="HAMP" evidence="14">
    <location>
        <begin position="191"/>
        <end position="243"/>
    </location>
</feature>
<dbReference type="RefSeq" id="WP_191768872.1">
    <property type="nucleotide sequence ID" value="NZ_JACSRA010000017.1"/>
</dbReference>
<dbReference type="PROSITE" id="PS50109">
    <property type="entry name" value="HIS_KIN"/>
    <property type="match status" value="1"/>
</dbReference>
<dbReference type="PRINTS" id="PR00344">
    <property type="entry name" value="BCTRLSENSOR"/>
</dbReference>
<evidence type="ECO:0000256" key="12">
    <source>
        <dbReference type="SAM" id="Phobius"/>
    </source>
</evidence>
<keyword evidence="11" id="KW-0175">Coiled coil</keyword>
<dbReference type="GO" id="GO:0016301">
    <property type="term" value="F:kinase activity"/>
    <property type="evidence" value="ECO:0007669"/>
    <property type="project" value="UniProtKB-KW"/>
</dbReference>
<evidence type="ECO:0000256" key="3">
    <source>
        <dbReference type="ARBA" id="ARBA00012438"/>
    </source>
</evidence>
<dbReference type="InterPro" id="IPR003661">
    <property type="entry name" value="HisK_dim/P_dom"/>
</dbReference>
<evidence type="ECO:0000256" key="4">
    <source>
        <dbReference type="ARBA" id="ARBA00022553"/>
    </source>
</evidence>
<evidence type="ECO:0000256" key="8">
    <source>
        <dbReference type="ARBA" id="ARBA00022989"/>
    </source>
</evidence>
<dbReference type="Pfam" id="PF00512">
    <property type="entry name" value="HisKA"/>
    <property type="match status" value="1"/>
</dbReference>
<dbReference type="InterPro" id="IPR004358">
    <property type="entry name" value="Sig_transdc_His_kin-like_C"/>
</dbReference>
<dbReference type="SMART" id="SM00304">
    <property type="entry name" value="HAMP"/>
    <property type="match status" value="1"/>
</dbReference>
<evidence type="ECO:0000259" key="13">
    <source>
        <dbReference type="PROSITE" id="PS50109"/>
    </source>
</evidence>